<dbReference type="EMBL" id="SRYB01000020">
    <property type="protein sequence ID" value="TGY77775.1"/>
    <property type="molecule type" value="Genomic_DNA"/>
</dbReference>
<gene>
    <name evidence="1" type="ORF">E5331_13130</name>
</gene>
<reference evidence="1" key="1">
    <citation type="submission" date="2019-04" db="EMBL/GenBank/DDBJ databases">
        <title>Microbes associate with the intestines of laboratory mice.</title>
        <authorList>
            <person name="Navarre W."/>
            <person name="Wong E."/>
            <person name="Huang K."/>
            <person name="Tropini C."/>
            <person name="Ng K."/>
            <person name="Yu B."/>
        </authorList>
    </citation>
    <scope>NUCLEOTIDE SEQUENCE</scope>
    <source>
        <strain evidence="1">NM04_E33</strain>
    </source>
</reference>
<sequence>MIKIYKHSEVPISLSKRLAWTGEDVVRQLRADQNGKCYLCERIRITDFQVEHHKSRDKYPELKFEWSNLYLSCSYCNGKKSSLFNDLVTPTEDNIEEEIRQYLDFPNAQAVFSSEGLSSESIDMTISLLKRIFNGTKQIRNIREQLFYEYAVSKITNFQSIVISWLDNPTDENKNAIIEELDSKAEFLGFKYWIIKSNETLYETFVEYIKWNK</sequence>
<evidence type="ECO:0000313" key="1">
    <source>
        <dbReference type="EMBL" id="TGY77775.1"/>
    </source>
</evidence>
<evidence type="ECO:0000313" key="2">
    <source>
        <dbReference type="Proteomes" id="UP000306319"/>
    </source>
</evidence>
<organism evidence="1 2">
    <name type="scientific">Lepagella muris</name>
    <dbReference type="NCBI Taxonomy" id="3032870"/>
    <lineage>
        <taxon>Bacteria</taxon>
        <taxon>Pseudomonadati</taxon>
        <taxon>Bacteroidota</taxon>
        <taxon>Bacteroidia</taxon>
        <taxon>Bacteroidales</taxon>
        <taxon>Muribaculaceae</taxon>
        <taxon>Lepagella</taxon>
    </lineage>
</organism>
<name>A0AC61REU0_9BACT</name>
<comment type="caution">
    <text evidence="1">The sequence shown here is derived from an EMBL/GenBank/DDBJ whole genome shotgun (WGS) entry which is preliminary data.</text>
</comment>
<protein>
    <submittedName>
        <fullName evidence="1">Uncharacterized protein</fullName>
    </submittedName>
</protein>
<accession>A0AC61REU0</accession>
<keyword evidence="2" id="KW-1185">Reference proteome</keyword>
<dbReference type="Proteomes" id="UP000306319">
    <property type="component" value="Unassembled WGS sequence"/>
</dbReference>
<proteinExistence type="predicted"/>